<evidence type="ECO:0000259" key="17">
    <source>
        <dbReference type="PROSITE" id="PS51066"/>
    </source>
</evidence>
<evidence type="ECO:0000256" key="10">
    <source>
        <dbReference type="ARBA" id="ARBA00023125"/>
    </source>
</evidence>
<dbReference type="CDD" id="cd08966">
    <property type="entry name" value="EcFpg-like_N"/>
    <property type="match status" value="1"/>
</dbReference>
<dbReference type="SUPFAM" id="SSF81624">
    <property type="entry name" value="N-terminal domain of MutM-like DNA repair proteins"/>
    <property type="match status" value="1"/>
</dbReference>
<dbReference type="PANTHER" id="PTHR22993">
    <property type="entry name" value="FORMAMIDOPYRIMIDINE-DNA GLYCOSYLASE"/>
    <property type="match status" value="1"/>
</dbReference>
<protein>
    <submittedName>
        <fullName evidence="19">DNA-formamidopyrimidine glycosylase</fullName>
    </submittedName>
</protein>
<evidence type="ECO:0000256" key="6">
    <source>
        <dbReference type="ARBA" id="ARBA00022763"/>
    </source>
</evidence>
<keyword evidence="14" id="KW-0326">Glycosidase</keyword>
<dbReference type="GO" id="GO:0008270">
    <property type="term" value="F:zinc ion binding"/>
    <property type="evidence" value="ECO:0007669"/>
    <property type="project" value="UniProtKB-KW"/>
</dbReference>
<comment type="subunit">
    <text evidence="4">Monomer.</text>
</comment>
<dbReference type="PROSITE" id="PS51068">
    <property type="entry name" value="FPG_CAT"/>
    <property type="match status" value="1"/>
</dbReference>
<dbReference type="EMBL" id="MHMD01000002">
    <property type="protein sequence ID" value="OGZ22320.1"/>
    <property type="molecule type" value="Genomic_DNA"/>
</dbReference>
<dbReference type="Pfam" id="PF06831">
    <property type="entry name" value="H2TH"/>
    <property type="match status" value="1"/>
</dbReference>
<evidence type="ECO:0000256" key="1">
    <source>
        <dbReference type="ARBA" id="ARBA00001668"/>
    </source>
</evidence>
<dbReference type="NCBIfam" id="TIGR00577">
    <property type="entry name" value="fpg"/>
    <property type="match status" value="1"/>
</dbReference>
<dbReference type="GO" id="GO:0006284">
    <property type="term" value="P:base-excision repair"/>
    <property type="evidence" value="ECO:0007669"/>
    <property type="project" value="InterPro"/>
</dbReference>
<evidence type="ECO:0000256" key="15">
    <source>
        <dbReference type="ARBA" id="ARBA00044632"/>
    </source>
</evidence>
<dbReference type="PANTHER" id="PTHR22993:SF9">
    <property type="entry name" value="FORMAMIDOPYRIMIDINE-DNA GLYCOSYLASE"/>
    <property type="match status" value="1"/>
</dbReference>
<dbReference type="FunFam" id="1.10.8.50:FF:000003">
    <property type="entry name" value="Formamidopyrimidine-DNA glycosylase"/>
    <property type="match status" value="1"/>
</dbReference>
<evidence type="ECO:0000256" key="11">
    <source>
        <dbReference type="ARBA" id="ARBA00023204"/>
    </source>
</evidence>
<evidence type="ECO:0000256" key="7">
    <source>
        <dbReference type="ARBA" id="ARBA00022771"/>
    </source>
</evidence>
<keyword evidence="10" id="KW-0238">DNA-binding</keyword>
<comment type="similarity">
    <text evidence="3">Belongs to the FPG family.</text>
</comment>
<feature type="domain" description="FPG-type" evidence="17">
    <location>
        <begin position="216"/>
        <end position="250"/>
    </location>
</feature>
<evidence type="ECO:0000256" key="2">
    <source>
        <dbReference type="ARBA" id="ARBA00001947"/>
    </source>
</evidence>
<dbReference type="GO" id="GO:0034039">
    <property type="term" value="F:8-oxo-7,8-dihydroguanine DNA N-glycosylase activity"/>
    <property type="evidence" value="ECO:0007669"/>
    <property type="project" value="TreeGrafter"/>
</dbReference>
<evidence type="ECO:0000256" key="5">
    <source>
        <dbReference type="ARBA" id="ARBA00022723"/>
    </source>
</evidence>
<dbReference type="InterPro" id="IPR015887">
    <property type="entry name" value="DNA_glyclase_Znf_dom_DNA_BS"/>
</dbReference>
<feature type="domain" description="Formamidopyrimidine-DNA glycosylase catalytic" evidence="18">
    <location>
        <begin position="2"/>
        <end position="96"/>
    </location>
</feature>
<evidence type="ECO:0000256" key="3">
    <source>
        <dbReference type="ARBA" id="ARBA00009409"/>
    </source>
</evidence>
<evidence type="ECO:0000313" key="20">
    <source>
        <dbReference type="Proteomes" id="UP000178703"/>
    </source>
</evidence>
<dbReference type="AlphaFoldDB" id="A0A1G2EAL6"/>
<evidence type="ECO:0000256" key="12">
    <source>
        <dbReference type="ARBA" id="ARBA00023239"/>
    </source>
</evidence>
<keyword evidence="7 16" id="KW-0863">Zinc-finger</keyword>
<keyword evidence="6" id="KW-0227">DNA damage</keyword>
<gene>
    <name evidence="19" type="ORF">A3D46_02850</name>
</gene>
<dbReference type="InterPro" id="IPR010663">
    <property type="entry name" value="Znf_FPG/IleRS"/>
</dbReference>
<evidence type="ECO:0000259" key="18">
    <source>
        <dbReference type="PROSITE" id="PS51068"/>
    </source>
</evidence>
<dbReference type="InterPro" id="IPR010979">
    <property type="entry name" value="Ribosomal_uS13-like_H2TH"/>
</dbReference>
<dbReference type="InterPro" id="IPR012319">
    <property type="entry name" value="FPG_cat"/>
</dbReference>
<organism evidence="19 20">
    <name type="scientific">Candidatus Nealsonbacteria bacterium RIFCSPHIGHO2_02_FULL_43_13</name>
    <dbReference type="NCBI Taxonomy" id="1801668"/>
    <lineage>
        <taxon>Bacteria</taxon>
        <taxon>Candidatus Nealsoniibacteriota</taxon>
    </lineage>
</organism>
<dbReference type="Gene3D" id="3.20.190.10">
    <property type="entry name" value="MutM-like, N-terminal"/>
    <property type="match status" value="2"/>
</dbReference>
<evidence type="ECO:0000256" key="9">
    <source>
        <dbReference type="ARBA" id="ARBA00022833"/>
    </source>
</evidence>
<dbReference type="InterPro" id="IPR020629">
    <property type="entry name" value="FPG_Glyclase"/>
</dbReference>
<comment type="catalytic activity">
    <reaction evidence="15">
        <text>2'-deoxyribonucleotide-(2'-deoxyribose 5'-phosphate)-2'-deoxyribonucleotide-DNA = a 3'-end 2'-deoxyribonucleotide-(2,3-dehydro-2,3-deoxyribose 5'-phosphate)-DNA + a 5'-end 5'-phospho-2'-deoxyribonucleoside-DNA + H(+)</text>
        <dbReference type="Rhea" id="RHEA:66592"/>
        <dbReference type="Rhea" id="RHEA-COMP:13180"/>
        <dbReference type="Rhea" id="RHEA-COMP:16897"/>
        <dbReference type="Rhea" id="RHEA-COMP:17067"/>
        <dbReference type="ChEBI" id="CHEBI:15378"/>
        <dbReference type="ChEBI" id="CHEBI:136412"/>
        <dbReference type="ChEBI" id="CHEBI:157695"/>
        <dbReference type="ChEBI" id="CHEBI:167181"/>
        <dbReference type="EC" id="4.2.99.18"/>
    </reaction>
</comment>
<dbReference type="STRING" id="1801668.A3D46_02850"/>
<evidence type="ECO:0000256" key="13">
    <source>
        <dbReference type="ARBA" id="ARBA00023268"/>
    </source>
</evidence>
<dbReference type="PROSITE" id="PS01242">
    <property type="entry name" value="ZF_FPG_1"/>
    <property type="match status" value="1"/>
</dbReference>
<dbReference type="SUPFAM" id="SSF57716">
    <property type="entry name" value="Glucocorticoid receptor-like (DNA-binding domain)"/>
    <property type="match status" value="1"/>
</dbReference>
<evidence type="ECO:0000256" key="14">
    <source>
        <dbReference type="ARBA" id="ARBA00023295"/>
    </source>
</evidence>
<accession>A0A1G2EAL6</accession>
<keyword evidence="13" id="KW-0511">Multifunctional enzyme</keyword>
<keyword evidence="9" id="KW-0862">Zinc</keyword>
<evidence type="ECO:0000256" key="8">
    <source>
        <dbReference type="ARBA" id="ARBA00022801"/>
    </source>
</evidence>
<dbReference type="Pfam" id="PF06827">
    <property type="entry name" value="zf-FPG_IleRS"/>
    <property type="match status" value="1"/>
</dbReference>
<keyword evidence="12" id="KW-0456">Lyase</keyword>
<comment type="cofactor">
    <cofactor evidence="2">
        <name>Zn(2+)</name>
        <dbReference type="ChEBI" id="CHEBI:29105"/>
    </cofactor>
</comment>
<proteinExistence type="inferred from homology"/>
<evidence type="ECO:0000313" key="19">
    <source>
        <dbReference type="EMBL" id="OGZ22320.1"/>
    </source>
</evidence>
<comment type="catalytic activity">
    <reaction evidence="1">
        <text>Hydrolysis of DNA containing ring-opened 7-methylguanine residues, releasing 2,6-diamino-4-hydroxy-5-(N-methyl)formamidopyrimidine.</text>
        <dbReference type="EC" id="3.2.2.23"/>
    </reaction>
</comment>
<dbReference type="SMART" id="SM01232">
    <property type="entry name" value="H2TH"/>
    <property type="match status" value="1"/>
</dbReference>
<dbReference type="GO" id="GO:0003684">
    <property type="term" value="F:damaged DNA binding"/>
    <property type="evidence" value="ECO:0007669"/>
    <property type="project" value="InterPro"/>
</dbReference>
<dbReference type="SUPFAM" id="SSF46946">
    <property type="entry name" value="S13-like H2TH domain"/>
    <property type="match status" value="1"/>
</dbReference>
<dbReference type="InterPro" id="IPR035937">
    <property type="entry name" value="FPG_N"/>
</dbReference>
<dbReference type="GO" id="GO:0140078">
    <property type="term" value="F:class I DNA-(apurinic or apyrimidinic site) endonuclease activity"/>
    <property type="evidence" value="ECO:0007669"/>
    <property type="project" value="UniProtKB-EC"/>
</dbReference>
<dbReference type="InterPro" id="IPR015886">
    <property type="entry name" value="H2TH_FPG"/>
</dbReference>
<sequence length="250" mass="28467">MPELPEVETIRRQLREKIVGKKLDGPPAGEAGKKIVDVRRRAKILIIDFSDGSSLIFHLKLTGQLIFNGESSKHTRHIFKFDDGSRLVFNDIRKFGWWKYVKSSKDIEKTFGPEALEVDLKTFKEVLKKSPNAKIKPLLMDQKVIAGIGNIYSDEILFTAKVQPVRSIKTLKPEEIGAIWSNIGRILKLAIKNRGTSERDYIDALGKKGDYLKYLKVYRKEGQKCPRCSGVIKRIKIGGRSAHFCPKCQR</sequence>
<dbReference type="Pfam" id="PF01149">
    <property type="entry name" value="Fapy_DNA_glyco"/>
    <property type="match status" value="1"/>
</dbReference>
<keyword evidence="8" id="KW-0378">Hydrolase</keyword>
<keyword evidence="11" id="KW-0234">DNA repair</keyword>
<name>A0A1G2EAL6_9BACT</name>
<dbReference type="Gene3D" id="1.10.8.50">
    <property type="match status" value="1"/>
</dbReference>
<dbReference type="PROSITE" id="PS51066">
    <property type="entry name" value="ZF_FPG_2"/>
    <property type="match status" value="1"/>
</dbReference>
<dbReference type="InterPro" id="IPR000214">
    <property type="entry name" value="Znf_DNA_glyclase/AP_lyase"/>
</dbReference>
<dbReference type="Proteomes" id="UP000178703">
    <property type="component" value="Unassembled WGS sequence"/>
</dbReference>
<comment type="caution">
    <text evidence="19">The sequence shown here is derived from an EMBL/GenBank/DDBJ whole genome shotgun (WGS) entry which is preliminary data.</text>
</comment>
<evidence type="ECO:0000256" key="4">
    <source>
        <dbReference type="ARBA" id="ARBA00011245"/>
    </source>
</evidence>
<evidence type="ECO:0000256" key="16">
    <source>
        <dbReference type="PROSITE-ProRule" id="PRU00391"/>
    </source>
</evidence>
<dbReference type="SMART" id="SM00898">
    <property type="entry name" value="Fapy_DNA_glyco"/>
    <property type="match status" value="1"/>
</dbReference>
<keyword evidence="5" id="KW-0479">Metal-binding</keyword>
<reference evidence="19 20" key="1">
    <citation type="journal article" date="2016" name="Nat. Commun.">
        <title>Thousands of microbial genomes shed light on interconnected biogeochemical processes in an aquifer system.</title>
        <authorList>
            <person name="Anantharaman K."/>
            <person name="Brown C.T."/>
            <person name="Hug L.A."/>
            <person name="Sharon I."/>
            <person name="Castelle C.J."/>
            <person name="Probst A.J."/>
            <person name="Thomas B.C."/>
            <person name="Singh A."/>
            <person name="Wilkins M.J."/>
            <person name="Karaoz U."/>
            <person name="Brodie E.L."/>
            <person name="Williams K.H."/>
            <person name="Hubbard S.S."/>
            <person name="Banfield J.F."/>
        </authorList>
    </citation>
    <scope>NUCLEOTIDE SEQUENCE [LARGE SCALE GENOMIC DNA]</scope>
</reference>